<accession>A0A5C3FT40</accession>
<comment type="caution">
    <text evidence="3">The sequence shown here is derived from an EMBL/GenBank/DDBJ whole genome shotgun (WGS) entry which is preliminary data.</text>
</comment>
<sequence length="514" mass="57390">MAEAGPSGPRTRRARRPPPTSLPDHFSRKGYLSVSDLVGPSWCEYAYQYNILSLSHLPPALRPETITTEAGQTLAAAADRVAAKEVTLNAGKAVHSVLEAQVAPAQVHVETHTKEDAWALRLFNLWCDIRSLVRLQPKPPAKGSTKGKEACVREIPVYGWIHDVFVTGVVDELSKSPLAATDDKQKVWASQEEWKKDARRKAKKSDAKPARTLSAFFSTATPASQPTEDVEPSQDAEPTKDAGREGWGYFLTDTKTRYSAWVPAEDDQHSARMQCMTYKRLLDGLCLGALPSASSEYGLDPNATPMDWPRTFRHLGLDADRPLSASFVRDAAPVCESWGTDLALFVAQHDADMCTLHHIRLLLDSALREWIHDAQRGASQQKCPLIQQLELCYRSRRKRRASAEEHKDGIIGVVKFAHDPTGVDAFLADAVSMWKGQRALVGVDVQHTRRCWSCEWQNACEWRLSKSTPAPETHAAHHDQQEQQDQDVDEFSEGEWWASLEGDLRDAEGNKLDW</sequence>
<evidence type="ECO:0000313" key="3">
    <source>
        <dbReference type="EMBL" id="SPO47588.1"/>
    </source>
</evidence>
<feature type="region of interest" description="Disordered" evidence="2">
    <location>
        <begin position="470"/>
        <end position="492"/>
    </location>
</feature>
<evidence type="ECO:0000256" key="2">
    <source>
        <dbReference type="SAM" id="MobiDB-lite"/>
    </source>
</evidence>
<dbReference type="PANTHER" id="PTHR14464">
    <property type="entry name" value="EXONUCLEASE V"/>
    <property type="match status" value="1"/>
</dbReference>
<reference evidence="3" key="1">
    <citation type="submission" date="2018-03" db="EMBL/GenBank/DDBJ databases">
        <authorList>
            <person name="Guldener U."/>
        </authorList>
    </citation>
    <scope>NUCLEOTIDE SEQUENCE [LARGE SCALE GENOMIC DNA]</scope>
    <source>
        <strain evidence="3">ATCC34888</strain>
    </source>
</reference>
<dbReference type="AlphaFoldDB" id="A0A5C3FT40"/>
<dbReference type="GO" id="GO:0045145">
    <property type="term" value="F:single-stranded DNA 5'-3' DNA exonuclease activity"/>
    <property type="evidence" value="ECO:0007669"/>
    <property type="project" value="InterPro"/>
</dbReference>
<dbReference type="GO" id="GO:0036297">
    <property type="term" value="P:interstrand cross-link repair"/>
    <property type="evidence" value="ECO:0007669"/>
    <property type="project" value="TreeGrafter"/>
</dbReference>
<dbReference type="Pfam" id="PF09810">
    <property type="entry name" value="Exo5"/>
    <property type="match status" value="1"/>
</dbReference>
<dbReference type="Proteomes" id="UP000325008">
    <property type="component" value="Unassembled WGS sequence"/>
</dbReference>
<evidence type="ECO:0000256" key="1">
    <source>
        <dbReference type="ARBA" id="ARBA00009797"/>
    </source>
</evidence>
<feature type="region of interest" description="Disordered" evidence="2">
    <location>
        <begin position="215"/>
        <end position="245"/>
    </location>
</feature>
<feature type="region of interest" description="Disordered" evidence="2">
    <location>
        <begin position="1"/>
        <end position="27"/>
    </location>
</feature>
<feature type="compositionally biased region" description="Acidic residues" evidence="2">
    <location>
        <begin position="482"/>
        <end position="492"/>
    </location>
</feature>
<dbReference type="GO" id="GO:0005634">
    <property type="term" value="C:nucleus"/>
    <property type="evidence" value="ECO:0007669"/>
    <property type="project" value="TreeGrafter"/>
</dbReference>
<proteinExistence type="inferred from homology"/>
<evidence type="ECO:0008006" key="5">
    <source>
        <dbReference type="Google" id="ProtNLM"/>
    </source>
</evidence>
<dbReference type="PANTHER" id="PTHR14464:SF4">
    <property type="entry name" value="EXONUCLEASE V"/>
    <property type="match status" value="1"/>
</dbReference>
<dbReference type="OrthoDB" id="354769at2759"/>
<keyword evidence="4" id="KW-1185">Reference proteome</keyword>
<dbReference type="GO" id="GO:0005739">
    <property type="term" value="C:mitochondrion"/>
    <property type="evidence" value="ECO:0007669"/>
    <property type="project" value="TreeGrafter"/>
</dbReference>
<dbReference type="EMBL" id="OOIQ01000014">
    <property type="protein sequence ID" value="SPO47588.1"/>
    <property type="molecule type" value="Genomic_DNA"/>
</dbReference>
<comment type="similarity">
    <text evidence="1">Belongs to the EXO5 family.</text>
</comment>
<organism evidence="3 4">
    <name type="scientific">Pseudozyma antarctica</name>
    <name type="common">Yeast</name>
    <name type="synonym">Candida antarctica</name>
    <dbReference type="NCBI Taxonomy" id="84753"/>
    <lineage>
        <taxon>Eukaryota</taxon>
        <taxon>Fungi</taxon>
        <taxon>Dikarya</taxon>
        <taxon>Basidiomycota</taxon>
        <taxon>Ustilaginomycotina</taxon>
        <taxon>Ustilaginomycetes</taxon>
        <taxon>Ustilaginales</taxon>
        <taxon>Ustilaginaceae</taxon>
        <taxon>Moesziomyces</taxon>
    </lineage>
</organism>
<protein>
    <recommendedName>
        <fullName evidence="5">Exonuclease V</fullName>
    </recommendedName>
</protein>
<gene>
    <name evidence="3" type="ORF">PSANT_05276</name>
</gene>
<name>A0A5C3FT40_PSEA2</name>
<dbReference type="InterPro" id="IPR019190">
    <property type="entry name" value="EXOV"/>
</dbReference>
<evidence type="ECO:0000313" key="4">
    <source>
        <dbReference type="Proteomes" id="UP000325008"/>
    </source>
</evidence>
<feature type="compositionally biased region" description="Polar residues" evidence="2">
    <location>
        <begin position="215"/>
        <end position="227"/>
    </location>
</feature>